<protein>
    <submittedName>
        <fullName evidence="1">Uncharacterized protein</fullName>
    </submittedName>
</protein>
<dbReference type="EMBL" id="UZAL01008340">
    <property type="protein sequence ID" value="VDO99976.1"/>
    <property type="molecule type" value="Genomic_DNA"/>
</dbReference>
<dbReference type="Proteomes" id="UP000269396">
    <property type="component" value="Unassembled WGS sequence"/>
</dbReference>
<organism evidence="1 2">
    <name type="scientific">Schistosoma mattheei</name>
    <dbReference type="NCBI Taxonomy" id="31246"/>
    <lineage>
        <taxon>Eukaryota</taxon>
        <taxon>Metazoa</taxon>
        <taxon>Spiralia</taxon>
        <taxon>Lophotrochozoa</taxon>
        <taxon>Platyhelminthes</taxon>
        <taxon>Trematoda</taxon>
        <taxon>Digenea</taxon>
        <taxon>Strigeidida</taxon>
        <taxon>Schistosomatoidea</taxon>
        <taxon>Schistosomatidae</taxon>
        <taxon>Schistosoma</taxon>
    </lineage>
</organism>
<dbReference type="AlphaFoldDB" id="A0A3P7ZDI7"/>
<proteinExistence type="predicted"/>
<sequence length="70" mass="7666">MEAEHGKATNKAGGTDHCIRADNKAAIVVHGCTEEYQTLADELPEIIMKKIGPNMIAHPMILVSNLKMHQ</sequence>
<name>A0A3P7ZDI7_9TREM</name>
<evidence type="ECO:0000313" key="2">
    <source>
        <dbReference type="Proteomes" id="UP000269396"/>
    </source>
</evidence>
<evidence type="ECO:0000313" key="1">
    <source>
        <dbReference type="EMBL" id="VDO99976.1"/>
    </source>
</evidence>
<accession>A0A3P7ZDI7</accession>
<keyword evidence="2" id="KW-1185">Reference proteome</keyword>
<reference evidence="1 2" key="1">
    <citation type="submission" date="2018-11" db="EMBL/GenBank/DDBJ databases">
        <authorList>
            <consortium name="Pathogen Informatics"/>
        </authorList>
    </citation>
    <scope>NUCLEOTIDE SEQUENCE [LARGE SCALE GENOMIC DNA]</scope>
    <source>
        <strain>Denwood</strain>
        <strain evidence="2">Zambia</strain>
    </source>
</reference>
<gene>
    <name evidence="1" type="ORF">SMTD_LOCUS3857</name>
</gene>